<protein>
    <submittedName>
        <fullName evidence="1">Uncharacterized protein</fullName>
    </submittedName>
</protein>
<dbReference type="KEGG" id="nsh:GXM_03930"/>
<sequence>MFFIFPDNFIYYFSLLFLSEIFKKIIRFWENILVRYCILNL</sequence>
<proteinExistence type="predicted"/>
<organism evidence="1 2">
    <name type="scientific">Nostoc sphaeroides CCNUC1</name>
    <dbReference type="NCBI Taxonomy" id="2653204"/>
    <lineage>
        <taxon>Bacteria</taxon>
        <taxon>Bacillati</taxon>
        <taxon>Cyanobacteriota</taxon>
        <taxon>Cyanophyceae</taxon>
        <taxon>Nostocales</taxon>
        <taxon>Nostocaceae</taxon>
        <taxon>Nostoc</taxon>
    </lineage>
</organism>
<dbReference type="AlphaFoldDB" id="A0A5P8W345"/>
<dbReference type="EMBL" id="CP045226">
    <property type="protein sequence ID" value="QFS46449.1"/>
    <property type="molecule type" value="Genomic_DNA"/>
</dbReference>
<gene>
    <name evidence="1" type="ORF">GXM_03930</name>
</gene>
<accession>A0A5P8W345</accession>
<evidence type="ECO:0000313" key="2">
    <source>
        <dbReference type="Proteomes" id="UP000326678"/>
    </source>
</evidence>
<name>A0A5P8W345_9NOSO</name>
<evidence type="ECO:0000313" key="1">
    <source>
        <dbReference type="EMBL" id="QFS46449.1"/>
    </source>
</evidence>
<dbReference type="Proteomes" id="UP000326678">
    <property type="component" value="Chromosome Gxm1"/>
</dbReference>
<reference evidence="1 2" key="1">
    <citation type="submission" date="2019-10" db="EMBL/GenBank/DDBJ databases">
        <title>Genomic and transcriptomic insights into the perfect genentic adaptation of a filamentous nitrogen-fixing cyanobacterium to rice fields.</title>
        <authorList>
            <person name="Chen Z."/>
        </authorList>
    </citation>
    <scope>NUCLEOTIDE SEQUENCE [LARGE SCALE GENOMIC DNA]</scope>
    <source>
        <strain evidence="1">CCNUC1</strain>
    </source>
</reference>
<keyword evidence="2" id="KW-1185">Reference proteome</keyword>